<reference evidence="6 7" key="1">
    <citation type="journal article" date="2015" name="Genome Announc.">
        <title>Expanding the biotechnology potential of lactobacilli through comparative genomics of 213 strains and associated genera.</title>
        <authorList>
            <person name="Sun Z."/>
            <person name="Harris H.M."/>
            <person name="McCann A."/>
            <person name="Guo C."/>
            <person name="Argimon S."/>
            <person name="Zhang W."/>
            <person name="Yang X."/>
            <person name="Jeffery I.B."/>
            <person name="Cooney J.C."/>
            <person name="Kagawa T.F."/>
            <person name="Liu W."/>
            <person name="Song Y."/>
            <person name="Salvetti E."/>
            <person name="Wrobel A."/>
            <person name="Rasinkangas P."/>
            <person name="Parkhill J."/>
            <person name="Rea M.C."/>
            <person name="O'Sullivan O."/>
            <person name="Ritari J."/>
            <person name="Douillard F.P."/>
            <person name="Paul Ross R."/>
            <person name="Yang R."/>
            <person name="Briner A.E."/>
            <person name="Felis G.E."/>
            <person name="de Vos W.M."/>
            <person name="Barrangou R."/>
            <person name="Klaenhammer T.R."/>
            <person name="Caufield P.W."/>
            <person name="Cui Y."/>
            <person name="Zhang H."/>
            <person name="O'Toole P.W."/>
        </authorList>
    </citation>
    <scope>NUCLEOTIDE SEQUENCE [LARGE SCALE GENOMIC DNA]</scope>
    <source>
        <strain evidence="6 7">DSM 15707</strain>
    </source>
</reference>
<dbReference type="PANTHER" id="PTHR36108:SF13">
    <property type="entry name" value="COLOSSIN-B-RELATED"/>
    <property type="match status" value="1"/>
</dbReference>
<evidence type="ECO:0000256" key="4">
    <source>
        <dbReference type="SAM" id="Phobius"/>
    </source>
</evidence>
<comment type="caution">
    <text evidence="6">The sequence shown here is derived from an EMBL/GenBank/DDBJ whole genome shotgun (WGS) entry which is preliminary data.</text>
</comment>
<keyword evidence="7" id="KW-1185">Reference proteome</keyword>
<evidence type="ECO:0000256" key="1">
    <source>
        <dbReference type="ARBA" id="ARBA00007257"/>
    </source>
</evidence>
<dbReference type="PATRIC" id="fig|1423778.4.peg.1503"/>
<evidence type="ECO:0000256" key="3">
    <source>
        <dbReference type="ARBA" id="ARBA00022729"/>
    </source>
</evidence>
<dbReference type="SUPFAM" id="SSF49478">
    <property type="entry name" value="Cna protein B-type domain"/>
    <property type="match status" value="3"/>
</dbReference>
<evidence type="ECO:0000259" key="5">
    <source>
        <dbReference type="Pfam" id="PF17802"/>
    </source>
</evidence>
<comment type="similarity">
    <text evidence="1">Belongs to the serine-aspartate repeat-containing protein (SDr) family.</text>
</comment>
<sequence>MTILILAGVSASSGVIVADAIAYGAPEEYVSSEVILKDSDDDSVTYGGDKTIYEHLETKADNPAISGAYSVIKLARDRFKAPVVSDVTNGDNYILKADVDNTSDPDNYLVKLYYNDIPATGTDVKVPFVVHTLGMPNDSSFPISDKTYDSQGNILSNGKSLTLKYALANPDLYIMDTTKTVPEDIVSETDNTITKEVPEVLVNTWGSGNTGTSTVDMRTFKISIQLPNDYKLDDSYDYSNQPSSDIWQYDAKTNIVSYTNSPNADGTHTWDRIMLPLTAKVGAKVDEFEKLQGKITVVGNDTDVIASESGTVKLEKKEVIDVPGEAYKTFNAYDGNIIGNDTITANTKSLQLLGNLYATGNFRNGGSDTSKLNEYVDTIVDEPQSDIDYSKLASDDEAKATKDEGDYSVYNQIWLKGNFSEETRKEAAKNTVTIDYTDGTDFVIDDLNASSGSEYFNKEGKTVKKVTIKFDNPIHVTDTDGYNMMVGLQGSMTKSAVQNIVNSDYQNAKVKNNMTVFYANNTNHKSSIDKASYSLTKKIPSVTNADGDWASVDTDDMLPGGTVNATAEYNVRNIDALQTKDQVLKNGKMFFLVDTGVKLGDISKIKGLTNVKTEYNYKNTGKTAIYGDITNGDLSSSDETITKLSYTIPLTNTNALDKGGHSFEAYLIFDNNGLDSYNLTKLNGKGSFETADLSNYYSNTNWKIDNHNLYDNTEKPTAFLGETNNFQFIPSAALTATNLVEQGSTSDNWVEDTGKLASQAGDEFTYLLKTSNYSMNQDFNDLDAIDVLPTVGDKFITDSSKDRGSEFSVGLKQAVQDVPAGYHVMYSTDKPKDKYEDNQVANWVNSNSVTDFSKVTMVRLQADQGTTLLHDKSVSVKLNVNTPDNIDYKTDLETDNTFAVYGKTADLKSALVESNKSVIRTVGGDPVIENGSMQISKIDAADATKHLAGAAFKLTSADGTIKTGVTNQAGELDVADLTAGTYKVVETKAPTGYQLDPTEQTVNVTANQTAKAMFLDKREVVTPTTGNLKLIKVAEQDKTNKLAGAHFNIVDTNGKTQQAITNNDGEINLDNLIAGNYEVTETQAPIGYVLDTTTKQVTVTKNQTATLTISNKLKDTPIVPEVPDTGNLKLIKVAHQDKNKKLSGAHFNIVSEDGTSQQAITDSNGEIKVNDIATGNYKVTETQAPTGYMLDNKVTEVTVTKDQIATVTISNKLKDTSVDPGTPVDPEKPIVPEKVIPTKPVVKPTVTLPKNDKTKLPQTGEQIVAGSVVFLVVLLTAGFGTLCLYQYRTKKR</sequence>
<dbReference type="InterPro" id="IPR041033">
    <property type="entry name" value="SpaA_PFL_dom_1"/>
</dbReference>
<evidence type="ECO:0000256" key="2">
    <source>
        <dbReference type="ARBA" id="ARBA00022525"/>
    </source>
</evidence>
<dbReference type="InterPro" id="IPR013783">
    <property type="entry name" value="Ig-like_fold"/>
</dbReference>
<name>A0A0R1RC20_9LACO</name>
<keyword evidence="4" id="KW-0812">Transmembrane</keyword>
<dbReference type="EMBL" id="AZFE01000032">
    <property type="protein sequence ID" value="KRL54669.1"/>
    <property type="molecule type" value="Genomic_DNA"/>
</dbReference>
<keyword evidence="4" id="KW-1133">Transmembrane helix</keyword>
<keyword evidence="4" id="KW-0472">Membrane</keyword>
<feature type="transmembrane region" description="Helical" evidence="4">
    <location>
        <begin position="1263"/>
        <end position="1285"/>
    </location>
</feature>
<feature type="domain" description="SpaA-like prealbumin fold" evidence="5">
    <location>
        <begin position="1026"/>
        <end position="1112"/>
    </location>
</feature>
<organism evidence="6 7">
    <name type="scientific">Paucilactobacillus oligofermentans DSM 15707 = LMG 22743</name>
    <dbReference type="NCBI Taxonomy" id="1423778"/>
    <lineage>
        <taxon>Bacteria</taxon>
        <taxon>Bacillati</taxon>
        <taxon>Bacillota</taxon>
        <taxon>Bacilli</taxon>
        <taxon>Lactobacillales</taxon>
        <taxon>Lactobacillaceae</taxon>
        <taxon>Paucilactobacillus</taxon>
    </lineage>
</organism>
<proteinExistence type="inferred from homology"/>
<evidence type="ECO:0000313" key="7">
    <source>
        <dbReference type="Proteomes" id="UP000051697"/>
    </source>
</evidence>
<dbReference type="PANTHER" id="PTHR36108">
    <property type="entry name" value="COLOSSIN-B-RELATED"/>
    <property type="match status" value="1"/>
</dbReference>
<dbReference type="Pfam" id="PF17802">
    <property type="entry name" value="SpaA"/>
    <property type="match status" value="3"/>
</dbReference>
<evidence type="ECO:0000313" key="6">
    <source>
        <dbReference type="EMBL" id="KRL54669.1"/>
    </source>
</evidence>
<gene>
    <name evidence="6" type="ORF">FC70_GL001467</name>
</gene>
<feature type="domain" description="SpaA-like prealbumin fold" evidence="5">
    <location>
        <begin position="1126"/>
        <end position="1212"/>
    </location>
</feature>
<keyword evidence="2" id="KW-0964">Secreted</keyword>
<dbReference type="Proteomes" id="UP000051697">
    <property type="component" value="Unassembled WGS sequence"/>
</dbReference>
<dbReference type="STRING" id="1423778.FC70_GL001467"/>
<dbReference type="Gene3D" id="2.60.40.10">
    <property type="entry name" value="Immunoglobulins"/>
    <property type="match status" value="3"/>
</dbReference>
<feature type="domain" description="SpaA-like prealbumin fold" evidence="5">
    <location>
        <begin position="931"/>
        <end position="1012"/>
    </location>
</feature>
<protein>
    <recommendedName>
        <fullName evidence="5">SpaA-like prealbumin fold domain-containing protein</fullName>
    </recommendedName>
</protein>
<accession>A0A0R1RC20</accession>
<keyword evidence="3" id="KW-0732">Signal</keyword>